<dbReference type="InterPro" id="IPR036612">
    <property type="entry name" value="KH_dom_type_1_sf"/>
</dbReference>
<proteinExistence type="inferred from homology"/>
<dbReference type="Pfam" id="PF22675">
    <property type="entry name" value="KH-I_KHDC4-BBP"/>
    <property type="match status" value="1"/>
</dbReference>
<name>A0AAP0N4Y2_LIQFO</name>
<keyword evidence="6" id="KW-0862">Zinc</keyword>
<evidence type="ECO:0000256" key="8">
    <source>
        <dbReference type="ARBA" id="ARBA00023187"/>
    </source>
</evidence>
<dbReference type="Pfam" id="PF00076">
    <property type="entry name" value="RRM_1"/>
    <property type="match status" value="1"/>
</dbReference>
<evidence type="ECO:0000259" key="13">
    <source>
        <dbReference type="PROSITE" id="PS50102"/>
    </source>
</evidence>
<dbReference type="PROSITE" id="PS50102">
    <property type="entry name" value="RRM"/>
    <property type="match status" value="1"/>
</dbReference>
<dbReference type="InterPro" id="IPR004087">
    <property type="entry name" value="KH_dom"/>
</dbReference>
<dbReference type="GO" id="GO:0048024">
    <property type="term" value="P:regulation of mRNA splicing, via spliceosome"/>
    <property type="evidence" value="ECO:0007669"/>
    <property type="project" value="TreeGrafter"/>
</dbReference>
<evidence type="ECO:0000256" key="2">
    <source>
        <dbReference type="ARBA" id="ARBA00010382"/>
    </source>
</evidence>
<evidence type="ECO:0000256" key="6">
    <source>
        <dbReference type="ARBA" id="ARBA00022833"/>
    </source>
</evidence>
<feature type="domain" description="RRM" evidence="13">
    <location>
        <begin position="550"/>
        <end position="628"/>
    </location>
</feature>
<evidence type="ECO:0000256" key="11">
    <source>
        <dbReference type="PROSITE-ProRule" id="PRU00176"/>
    </source>
</evidence>
<dbReference type="Gene3D" id="3.30.1370.10">
    <property type="entry name" value="K Homology domain, type 1"/>
    <property type="match status" value="1"/>
</dbReference>
<feature type="compositionally biased region" description="Polar residues" evidence="12">
    <location>
        <begin position="91"/>
        <end position="106"/>
    </location>
</feature>
<dbReference type="SUPFAM" id="SSF57756">
    <property type="entry name" value="Retrovirus zinc finger-like domains"/>
    <property type="match status" value="1"/>
</dbReference>
<sequence>MDPSMETLDPQHPPFPPPEALDYSLHHQPPPPPPSNPPETLESYDQNPPPPPETLFSIDPNPLPLPQTLVLGDQKPSSSPSKTLAFDENSVPRSGTLVSTDGNTIDSVEKNPENGYLGSVEKAPNDGQIDIAPKLEIQKPLLSENGLTNTHSGDKDYSGGEEETTSRRRRRSRWDPPSSDSNNQGGETGSGTRKRKSRWADDEPKPVIQLPDFMKDFTGGIEFDPEIQALNSRLLEISRMLQSGMPLDDRPEGARSPSPEPIYDNMGIRINTREYRARERLNRERQEIISQIIKRNPAFKPPADYRPPKLQKKLYIPMKEYPGYNFIGLIIGPRGNTQKRMERETGAKIVIRGKGSVKEGRLQQKRDLKPDPSENEDLHVLVEADTQEALDAAAGMVEKLLQPVDEVLNEHKRQQLRELAALNGTIRDEEYCRLCGEPGHRQYACPSRTSTFKSDVLCKICGDGGHPTIDCPVKGTTGKKMDDEYQNFLAELGGTVPESVTKQSSTLAILGSSGSGSNPPWANNAAGAGGASQAGLGANGVKPIKEYDDTNLYIGYLPPTLDDDGLIRLFSSYGDIVMAKVIKDRVTGLSKGYGFVKYSDVQQANTAITSMNGYRLEGRTIAVRVAGKPPQPAVPPGPPPTSTMHTYPVSNQPVGAYPSQQFTPGGPLGNAPPGSYGGTPVPWGPPVPPPYGSYPPPPPGSSMYTPVQGQPMPPYGIQYPPSVQTVPPGAPSQAVSSGESQQSFPPGVQSENTTSAQSVSTNIYGNSSVPMPPNAQHTYPASSFGYPSYYSVVPPPPPPAPVSTVDHSQSIGNPPWASNPPLPPPVSSAEKTTYGADAEYEKFMAEMK</sequence>
<evidence type="ECO:0000256" key="12">
    <source>
        <dbReference type="SAM" id="MobiDB-lite"/>
    </source>
</evidence>
<comment type="caution">
    <text evidence="15">The sequence shown here is derived from an EMBL/GenBank/DDBJ whole genome shotgun (WGS) entry which is preliminary data.</text>
</comment>
<dbReference type="Proteomes" id="UP001415857">
    <property type="component" value="Unassembled WGS sequence"/>
</dbReference>
<dbReference type="PANTHER" id="PTHR11208:SF45">
    <property type="entry name" value="SPLICING FACTOR 1"/>
    <property type="match status" value="1"/>
</dbReference>
<feature type="domain" description="CCHC-type" evidence="14">
    <location>
        <begin position="432"/>
        <end position="447"/>
    </location>
</feature>
<evidence type="ECO:0000259" key="14">
    <source>
        <dbReference type="PROSITE" id="PS50158"/>
    </source>
</evidence>
<feature type="region of interest" description="Disordered" evidence="12">
    <location>
        <begin position="628"/>
        <end position="681"/>
    </location>
</feature>
<evidence type="ECO:0000256" key="9">
    <source>
        <dbReference type="ARBA" id="ARBA00023242"/>
    </source>
</evidence>
<dbReference type="AlphaFoldDB" id="A0AAP0N4Y2"/>
<evidence type="ECO:0000256" key="7">
    <source>
        <dbReference type="ARBA" id="ARBA00022884"/>
    </source>
</evidence>
<dbReference type="FunFam" id="3.30.70.330:FF:000475">
    <property type="entry name" value="splicing factor-like protein 1"/>
    <property type="match status" value="1"/>
</dbReference>
<keyword evidence="4" id="KW-0479">Metal-binding</keyword>
<dbReference type="GO" id="GO:0005634">
    <property type="term" value="C:nucleus"/>
    <property type="evidence" value="ECO:0007669"/>
    <property type="project" value="UniProtKB-SubCell"/>
</dbReference>
<comment type="subcellular location">
    <subcellularLocation>
        <location evidence="1">Nucleus</location>
    </subcellularLocation>
</comment>
<evidence type="ECO:0000256" key="1">
    <source>
        <dbReference type="ARBA" id="ARBA00004123"/>
    </source>
</evidence>
<dbReference type="Gene3D" id="3.30.70.330">
    <property type="match status" value="1"/>
</dbReference>
<feature type="compositionally biased region" description="Pro residues" evidence="12">
    <location>
        <begin position="817"/>
        <end position="826"/>
    </location>
</feature>
<dbReference type="InterPro" id="IPR045071">
    <property type="entry name" value="BBP-like"/>
</dbReference>
<organism evidence="15 16">
    <name type="scientific">Liquidambar formosana</name>
    <name type="common">Formosan gum</name>
    <dbReference type="NCBI Taxonomy" id="63359"/>
    <lineage>
        <taxon>Eukaryota</taxon>
        <taxon>Viridiplantae</taxon>
        <taxon>Streptophyta</taxon>
        <taxon>Embryophyta</taxon>
        <taxon>Tracheophyta</taxon>
        <taxon>Spermatophyta</taxon>
        <taxon>Magnoliopsida</taxon>
        <taxon>eudicotyledons</taxon>
        <taxon>Gunneridae</taxon>
        <taxon>Pentapetalae</taxon>
        <taxon>Saxifragales</taxon>
        <taxon>Altingiaceae</taxon>
        <taxon>Liquidambar</taxon>
    </lineage>
</organism>
<feature type="region of interest" description="Disordered" evidence="12">
    <location>
        <begin position="1"/>
        <end position="207"/>
    </location>
</feature>
<feature type="region of interest" description="Disordered" evidence="12">
    <location>
        <begin position="245"/>
        <end position="265"/>
    </location>
</feature>
<feature type="region of interest" description="Disordered" evidence="12">
    <location>
        <begin position="792"/>
        <end position="832"/>
    </location>
</feature>
<dbReference type="InterPro" id="IPR012677">
    <property type="entry name" value="Nucleotide-bd_a/b_plait_sf"/>
</dbReference>
<keyword evidence="8" id="KW-0508">mRNA splicing</keyword>
<dbReference type="InterPro" id="IPR000504">
    <property type="entry name" value="RRM_dom"/>
</dbReference>
<evidence type="ECO:0000256" key="5">
    <source>
        <dbReference type="ARBA" id="ARBA00022771"/>
    </source>
</evidence>
<dbReference type="InterPro" id="IPR055256">
    <property type="entry name" value="KH_1_KHDC4/BBP-like"/>
</dbReference>
<keyword evidence="16" id="KW-1185">Reference proteome</keyword>
<dbReference type="Gene3D" id="6.10.140.1790">
    <property type="match status" value="1"/>
</dbReference>
<gene>
    <name evidence="15" type="ORF">L1049_027282</name>
</gene>
<dbReference type="SUPFAM" id="SSF54928">
    <property type="entry name" value="RNA-binding domain, RBD"/>
    <property type="match status" value="1"/>
</dbReference>
<dbReference type="GO" id="GO:0006397">
    <property type="term" value="P:mRNA processing"/>
    <property type="evidence" value="ECO:0007669"/>
    <property type="project" value="UniProtKB-KW"/>
</dbReference>
<dbReference type="SMART" id="SM00322">
    <property type="entry name" value="KH"/>
    <property type="match status" value="1"/>
</dbReference>
<dbReference type="PROSITE" id="PS50158">
    <property type="entry name" value="ZF_CCHC"/>
    <property type="match status" value="1"/>
</dbReference>
<feature type="region of interest" description="Disordered" evidence="12">
    <location>
        <begin position="699"/>
        <end position="776"/>
    </location>
</feature>
<dbReference type="Pfam" id="PF16275">
    <property type="entry name" value="SF1-HH"/>
    <property type="match status" value="1"/>
</dbReference>
<evidence type="ECO:0000256" key="3">
    <source>
        <dbReference type="ARBA" id="ARBA00022664"/>
    </source>
</evidence>
<dbReference type="InterPro" id="IPR047086">
    <property type="entry name" value="SF1-HH_sf"/>
</dbReference>
<keyword evidence="5 10" id="KW-0863">Zinc-finger</keyword>
<dbReference type="InterPro" id="IPR032570">
    <property type="entry name" value="SF1-HH"/>
</dbReference>
<dbReference type="GO" id="GO:0003729">
    <property type="term" value="F:mRNA binding"/>
    <property type="evidence" value="ECO:0007669"/>
    <property type="project" value="TreeGrafter"/>
</dbReference>
<dbReference type="PROSITE" id="PS50084">
    <property type="entry name" value="KH_TYPE_1"/>
    <property type="match status" value="1"/>
</dbReference>
<keyword evidence="3" id="KW-0507">mRNA processing</keyword>
<evidence type="ECO:0000256" key="4">
    <source>
        <dbReference type="ARBA" id="ARBA00022723"/>
    </source>
</evidence>
<dbReference type="PANTHER" id="PTHR11208">
    <property type="entry name" value="RNA-BINDING PROTEIN RELATED"/>
    <property type="match status" value="1"/>
</dbReference>
<evidence type="ECO:0000313" key="15">
    <source>
        <dbReference type="EMBL" id="KAK9265837.1"/>
    </source>
</evidence>
<dbReference type="InterPro" id="IPR035979">
    <property type="entry name" value="RBD_domain_sf"/>
</dbReference>
<keyword evidence="7 11" id="KW-0694">RNA-binding</keyword>
<evidence type="ECO:0000313" key="16">
    <source>
        <dbReference type="Proteomes" id="UP001415857"/>
    </source>
</evidence>
<reference evidence="15 16" key="1">
    <citation type="journal article" date="2024" name="Plant J.">
        <title>Genome sequences and population genomics reveal climatic adaptation and genomic divergence between two closely related sweetgum species.</title>
        <authorList>
            <person name="Xu W.Q."/>
            <person name="Ren C.Q."/>
            <person name="Zhang X.Y."/>
            <person name="Comes H.P."/>
            <person name="Liu X.H."/>
            <person name="Li Y.G."/>
            <person name="Kettle C.J."/>
            <person name="Jalonen R."/>
            <person name="Gaisberger H."/>
            <person name="Ma Y.Z."/>
            <person name="Qiu Y.X."/>
        </authorList>
    </citation>
    <scope>NUCLEOTIDE SEQUENCE [LARGE SCALE GENOMIC DNA]</scope>
    <source>
        <strain evidence="15">Hangzhou</strain>
    </source>
</reference>
<protein>
    <recommendedName>
        <fullName evidence="17">Branchpoint-bridging protein</fullName>
    </recommendedName>
</protein>
<dbReference type="FunFam" id="4.10.60.10:FF:000011">
    <property type="entry name" value="splicing factor 1"/>
    <property type="match status" value="1"/>
</dbReference>
<dbReference type="FunFam" id="3.30.1370.10:FF:000047">
    <property type="entry name" value="splicing factor-like protein 1"/>
    <property type="match status" value="1"/>
</dbReference>
<dbReference type="SMART" id="SM00343">
    <property type="entry name" value="ZnF_C2HC"/>
    <property type="match status" value="2"/>
</dbReference>
<feature type="compositionally biased region" description="Polar residues" evidence="12">
    <location>
        <begin position="642"/>
        <end position="663"/>
    </location>
</feature>
<dbReference type="InterPro" id="IPR001878">
    <property type="entry name" value="Znf_CCHC"/>
</dbReference>
<dbReference type="SUPFAM" id="SSF54791">
    <property type="entry name" value="Eukaryotic type KH-domain (KH-domain type I)"/>
    <property type="match status" value="1"/>
</dbReference>
<accession>A0AAP0N4Y2</accession>
<evidence type="ECO:0008006" key="17">
    <source>
        <dbReference type="Google" id="ProtNLM"/>
    </source>
</evidence>
<dbReference type="EMBL" id="JBBPBK010000295">
    <property type="protein sequence ID" value="KAK9265837.1"/>
    <property type="molecule type" value="Genomic_DNA"/>
</dbReference>
<feature type="region of interest" description="Disordered" evidence="12">
    <location>
        <begin position="355"/>
        <end position="375"/>
    </location>
</feature>
<dbReference type="SMART" id="SM00360">
    <property type="entry name" value="RRM"/>
    <property type="match status" value="1"/>
</dbReference>
<keyword evidence="9" id="KW-0539">Nucleus</keyword>
<evidence type="ECO:0000256" key="10">
    <source>
        <dbReference type="PROSITE-ProRule" id="PRU00047"/>
    </source>
</evidence>
<feature type="compositionally biased region" description="Pro residues" evidence="12">
    <location>
        <begin position="28"/>
        <end position="37"/>
    </location>
</feature>
<dbReference type="GO" id="GO:0008380">
    <property type="term" value="P:RNA splicing"/>
    <property type="evidence" value="ECO:0007669"/>
    <property type="project" value="UniProtKB-KW"/>
</dbReference>
<feature type="compositionally biased region" description="Polar residues" evidence="12">
    <location>
        <begin position="733"/>
        <end position="776"/>
    </location>
</feature>
<dbReference type="CDD" id="cd02395">
    <property type="entry name" value="KH-I_BBP"/>
    <property type="match status" value="1"/>
</dbReference>
<feature type="compositionally biased region" description="Pro residues" evidence="12">
    <location>
        <begin position="629"/>
        <end position="641"/>
    </location>
</feature>
<comment type="similarity">
    <text evidence="2">Belongs to the BBP/SF1 family.</text>
</comment>
<dbReference type="Gene3D" id="4.10.60.10">
    <property type="entry name" value="Zinc finger, CCHC-type"/>
    <property type="match status" value="1"/>
</dbReference>
<dbReference type="GO" id="GO:0008270">
    <property type="term" value="F:zinc ion binding"/>
    <property type="evidence" value="ECO:0007669"/>
    <property type="project" value="UniProtKB-KW"/>
</dbReference>
<dbReference type="InterPro" id="IPR036875">
    <property type="entry name" value="Znf_CCHC_sf"/>
</dbReference>
<feature type="compositionally biased region" description="Basic and acidic residues" evidence="12">
    <location>
        <begin position="356"/>
        <end position="375"/>
    </location>
</feature>